<dbReference type="SUPFAM" id="SSF54236">
    <property type="entry name" value="Ubiquitin-like"/>
    <property type="match status" value="1"/>
</dbReference>
<dbReference type="AlphaFoldDB" id="A0A2D4PBK6"/>
<dbReference type="InterPro" id="IPR000159">
    <property type="entry name" value="RA_dom"/>
</dbReference>
<dbReference type="EMBL" id="IACN01054551">
    <property type="protein sequence ID" value="LAB54639.1"/>
    <property type="molecule type" value="Transcribed_RNA"/>
</dbReference>
<dbReference type="PROSITE" id="PS50200">
    <property type="entry name" value="RA"/>
    <property type="match status" value="1"/>
</dbReference>
<reference evidence="2" key="2">
    <citation type="submission" date="2017-11" db="EMBL/GenBank/DDBJ databases">
        <title>Coralsnake Venomics: Analyses of Venom Gland Transcriptomes and Proteomes of Six Brazilian Taxa.</title>
        <authorList>
            <person name="Aird S.D."/>
            <person name="Jorge da Silva N."/>
            <person name="Qiu L."/>
            <person name="Villar-Briones A."/>
            <person name="Aparecida-Saddi V."/>
            <person name="Campos-Telles M.P."/>
            <person name="Grau M."/>
            <person name="Mikheyev A.S."/>
        </authorList>
    </citation>
    <scope>NUCLEOTIDE SEQUENCE</scope>
    <source>
        <tissue evidence="2">Venom_gland</tissue>
    </source>
</reference>
<sequence>MARHVCEMLVQKTHSLHDDCWSLVEVYHHLSLERILEDHESVVEVQATWPVGGDSRFVFRKNYAKYELFKSSPQSIFPEVMVSRCQDTANKGMSHLELIQVIIFFLYLRNK</sequence>
<accession>A0A2D4PBK6</accession>
<dbReference type="PANTHER" id="PTHR11243:SF25">
    <property type="entry name" value="GROWTH FACTOR RECEPTOR-BOUND PROTEIN 7"/>
    <property type="match status" value="1"/>
</dbReference>
<proteinExistence type="predicted"/>
<dbReference type="PANTHER" id="PTHR11243">
    <property type="entry name" value="GROWTH FACTOR RECEPTOR-BOUND PROTEIN"/>
    <property type="match status" value="1"/>
</dbReference>
<dbReference type="GO" id="GO:0007165">
    <property type="term" value="P:signal transduction"/>
    <property type="evidence" value="ECO:0007669"/>
    <property type="project" value="InterPro"/>
</dbReference>
<dbReference type="Pfam" id="PF21989">
    <property type="entry name" value="RA_2"/>
    <property type="match status" value="1"/>
</dbReference>
<name>A0A2D4PBK6_MICSU</name>
<dbReference type="InterPro" id="IPR039664">
    <property type="entry name" value="GRB/APBB1IP"/>
</dbReference>
<evidence type="ECO:0000313" key="2">
    <source>
        <dbReference type="EMBL" id="LAB54639.1"/>
    </source>
</evidence>
<organism evidence="2">
    <name type="scientific">Micrurus surinamensis</name>
    <name type="common">Surinam coral snake</name>
    <dbReference type="NCBI Taxonomy" id="129470"/>
    <lineage>
        <taxon>Eukaryota</taxon>
        <taxon>Metazoa</taxon>
        <taxon>Chordata</taxon>
        <taxon>Craniata</taxon>
        <taxon>Vertebrata</taxon>
        <taxon>Euteleostomi</taxon>
        <taxon>Lepidosauria</taxon>
        <taxon>Squamata</taxon>
        <taxon>Bifurcata</taxon>
        <taxon>Unidentata</taxon>
        <taxon>Episquamata</taxon>
        <taxon>Toxicofera</taxon>
        <taxon>Serpentes</taxon>
        <taxon>Colubroidea</taxon>
        <taxon>Elapidae</taxon>
        <taxon>Elapinae</taxon>
        <taxon>Micrurus</taxon>
    </lineage>
</organism>
<protein>
    <recommendedName>
        <fullName evidence="1">Ras-associating domain-containing protein</fullName>
    </recommendedName>
</protein>
<reference evidence="2" key="1">
    <citation type="submission" date="2017-07" db="EMBL/GenBank/DDBJ databases">
        <authorList>
            <person name="Mikheyev A."/>
            <person name="Grau M."/>
        </authorList>
    </citation>
    <scope>NUCLEOTIDE SEQUENCE</scope>
    <source>
        <tissue evidence="2">Venom_gland</tissue>
    </source>
</reference>
<dbReference type="InterPro" id="IPR029071">
    <property type="entry name" value="Ubiquitin-like_domsf"/>
</dbReference>
<dbReference type="Gene3D" id="3.10.20.90">
    <property type="entry name" value="Phosphatidylinositol 3-kinase Catalytic Subunit, Chain A, domain 1"/>
    <property type="match status" value="1"/>
</dbReference>
<evidence type="ECO:0000259" key="1">
    <source>
        <dbReference type="PROSITE" id="PS50200"/>
    </source>
</evidence>
<feature type="domain" description="Ras-associating" evidence="1">
    <location>
        <begin position="1"/>
        <end position="64"/>
    </location>
</feature>